<evidence type="ECO:0000313" key="5">
    <source>
        <dbReference type="EMBL" id="PVD21482.1"/>
    </source>
</evidence>
<dbReference type="GO" id="GO:0005178">
    <property type="term" value="F:integrin binding"/>
    <property type="evidence" value="ECO:0007669"/>
    <property type="project" value="TreeGrafter"/>
</dbReference>
<dbReference type="SMART" id="SM00214">
    <property type="entry name" value="VWC"/>
    <property type="match status" value="3"/>
</dbReference>
<dbReference type="PROSITE" id="PS50184">
    <property type="entry name" value="VWFC_2"/>
    <property type="match status" value="2"/>
</dbReference>
<dbReference type="Pfam" id="PF01549">
    <property type="entry name" value="ShK"/>
    <property type="match status" value="3"/>
</dbReference>
<feature type="domain" description="VWFC" evidence="3">
    <location>
        <begin position="453"/>
        <end position="521"/>
    </location>
</feature>
<proteinExistence type="predicted"/>
<comment type="caution">
    <text evidence="2">Lacks conserved residue(s) required for the propagation of feature annotation.</text>
</comment>
<dbReference type="AlphaFoldDB" id="A0A2T7NJY1"/>
<comment type="caution">
    <text evidence="5">The sequence shown here is derived from an EMBL/GenBank/DDBJ whole genome shotgun (WGS) entry which is preliminary data.</text>
</comment>
<dbReference type="Proteomes" id="UP000245119">
    <property type="component" value="Linkage Group LG12"/>
</dbReference>
<evidence type="ECO:0000256" key="2">
    <source>
        <dbReference type="PROSITE-ProRule" id="PRU01005"/>
    </source>
</evidence>
<protein>
    <recommendedName>
        <fullName evidence="7">VWFC domain-containing protein</fullName>
    </recommendedName>
</protein>
<accession>A0A2T7NJY1</accession>
<evidence type="ECO:0000256" key="1">
    <source>
        <dbReference type="ARBA" id="ARBA00022729"/>
    </source>
</evidence>
<dbReference type="EMBL" id="PZQS01000012">
    <property type="protein sequence ID" value="PVD21482.1"/>
    <property type="molecule type" value="Genomic_DNA"/>
</dbReference>
<feature type="domain" description="ShKT" evidence="4">
    <location>
        <begin position="202"/>
        <end position="236"/>
    </location>
</feature>
<dbReference type="GO" id="GO:0045597">
    <property type="term" value="P:positive regulation of cell differentiation"/>
    <property type="evidence" value="ECO:0007669"/>
    <property type="project" value="TreeGrafter"/>
</dbReference>
<keyword evidence="2" id="KW-1015">Disulfide bond</keyword>
<dbReference type="InterPro" id="IPR001007">
    <property type="entry name" value="VWF_dom"/>
</dbReference>
<feature type="domain" description="ShKT" evidence="4">
    <location>
        <begin position="166"/>
        <end position="200"/>
    </location>
</feature>
<feature type="disulfide bond" evidence="2">
    <location>
        <begin position="166"/>
        <end position="200"/>
    </location>
</feature>
<dbReference type="OrthoDB" id="6022609at2759"/>
<gene>
    <name evidence="5" type="ORF">C0Q70_19655</name>
</gene>
<dbReference type="InterPro" id="IPR050941">
    <property type="entry name" value="CCN"/>
</dbReference>
<organism evidence="5 6">
    <name type="scientific">Pomacea canaliculata</name>
    <name type="common">Golden apple snail</name>
    <dbReference type="NCBI Taxonomy" id="400727"/>
    <lineage>
        <taxon>Eukaryota</taxon>
        <taxon>Metazoa</taxon>
        <taxon>Spiralia</taxon>
        <taxon>Lophotrochozoa</taxon>
        <taxon>Mollusca</taxon>
        <taxon>Gastropoda</taxon>
        <taxon>Caenogastropoda</taxon>
        <taxon>Architaenioglossa</taxon>
        <taxon>Ampullarioidea</taxon>
        <taxon>Ampullariidae</taxon>
        <taxon>Pomacea</taxon>
    </lineage>
</organism>
<dbReference type="GO" id="GO:0007155">
    <property type="term" value="P:cell adhesion"/>
    <property type="evidence" value="ECO:0007669"/>
    <property type="project" value="TreeGrafter"/>
</dbReference>
<reference evidence="5 6" key="1">
    <citation type="submission" date="2018-04" db="EMBL/GenBank/DDBJ databases">
        <title>The genome of golden apple snail Pomacea canaliculata provides insight into stress tolerance and invasive adaptation.</title>
        <authorList>
            <person name="Liu C."/>
            <person name="Liu B."/>
            <person name="Ren Y."/>
            <person name="Zhang Y."/>
            <person name="Wang H."/>
            <person name="Li S."/>
            <person name="Jiang F."/>
            <person name="Yin L."/>
            <person name="Zhang G."/>
            <person name="Qian W."/>
            <person name="Fan W."/>
        </authorList>
    </citation>
    <scope>NUCLEOTIDE SEQUENCE [LARGE SCALE GENOMIC DNA]</scope>
    <source>
        <strain evidence="5">SZHN2017</strain>
        <tissue evidence="5">Muscle</tissue>
    </source>
</reference>
<dbReference type="PANTHER" id="PTHR11348">
    <property type="entry name" value="CONNECTIVE TISSUE GROWTH FACTOR-RELATED"/>
    <property type="match status" value="1"/>
</dbReference>
<dbReference type="InterPro" id="IPR003582">
    <property type="entry name" value="ShKT_dom"/>
</dbReference>
<keyword evidence="6" id="KW-1185">Reference proteome</keyword>
<feature type="domain" description="ShKT" evidence="4">
    <location>
        <begin position="120"/>
        <end position="155"/>
    </location>
</feature>
<evidence type="ECO:0000259" key="3">
    <source>
        <dbReference type="PROSITE" id="PS50184"/>
    </source>
</evidence>
<dbReference type="SMART" id="SM00254">
    <property type="entry name" value="ShKT"/>
    <property type="match status" value="3"/>
</dbReference>
<sequence length="604" mass="65294">MVNVAGQCCPSLRCTNPDGTVTDPTKNPGNTKVPVYDVCTYEGRIYTQGQKWDDGCNYACDCTDASTGMYTCRNKCVTYTTLPPVCRLVKVGNDCCAKVTCDTPGTASTTTTHTTPTGACVDKLTNCNQYDKNVACVGDYKPWAVDNCPAFCGYCTEVTTKPAGPCVDKLNNCAAYGQTACTGQYVAWATDNCAKYCNLCPCADVLSNCNQYGSFACVGQYAAWAQDNCRKTCGYCGGTVTTTPPPGTGEVPQGWVLLLKGVSGAPGDLWQLWESPNTANTDRPAAQRLTSEYLGHYKPDITNHLDSCDFDRIMVAVYNNGHQMANIVFDGRNTGHDDWFSPSRIISSTYNDLTSQSIAHFQLAGDPATGREFYIGGTNSGCSGSGWIMVSTRNTCSYESGTKPGFYYSAGTQASSWDSGQLHSGDVYAIMGQGGSCPTGVLPPTSIVSNRSEVCVYDNKIYKQGEWWQDGCNYNCTCEDGKRGFYRCYQLCPTYTNLPATCQLVKADGECCPKPIGPGCPGNTATCSYKDNYYQQGQQWNDGCDYKCTCKDGLTGRYECTSRCLNFQLPSGCHMDPAPEGKCCPVPVCPANIIIQYPPGYVAE</sequence>
<dbReference type="GO" id="GO:0005615">
    <property type="term" value="C:extracellular space"/>
    <property type="evidence" value="ECO:0007669"/>
    <property type="project" value="TreeGrafter"/>
</dbReference>
<dbReference type="SUPFAM" id="SSF57603">
    <property type="entry name" value="FnI-like domain"/>
    <property type="match status" value="1"/>
</dbReference>
<evidence type="ECO:0000259" key="4">
    <source>
        <dbReference type="PROSITE" id="PS51670"/>
    </source>
</evidence>
<feature type="disulfide bond" evidence="2">
    <location>
        <begin position="202"/>
        <end position="236"/>
    </location>
</feature>
<evidence type="ECO:0000313" key="6">
    <source>
        <dbReference type="Proteomes" id="UP000245119"/>
    </source>
</evidence>
<keyword evidence="1" id="KW-0732">Signal</keyword>
<dbReference type="STRING" id="400727.A0A2T7NJY1"/>
<name>A0A2T7NJY1_POMCA</name>
<evidence type="ECO:0008006" key="7">
    <source>
        <dbReference type="Google" id="ProtNLM"/>
    </source>
</evidence>
<feature type="domain" description="VWFC" evidence="3">
    <location>
        <begin position="525"/>
        <end position="590"/>
    </location>
</feature>
<dbReference type="PROSITE" id="PS51670">
    <property type="entry name" value="SHKT"/>
    <property type="match status" value="3"/>
</dbReference>